<keyword evidence="7 15" id="KW-0547">Nucleotide-binding</keyword>
<dbReference type="OrthoDB" id="9781675at2"/>
<sequence length="218" mass="23752">MAHSHDGTELPTLSIVDHPLVRHKITLLRDRATPTKQFKELVDEIAMLMAYEATRDLALEPASVDTPLETTTGWAVRGKKLTLVPILRAGLGMVEGILRLMPSARVGHIGLYRDHDTLEPVDYYFKVPGDVGERDFLLLDPMLATGGSAAAAVTSLKRAGATRIRFLCLVAAPEGVARLAREHPDVMVLTAALDRELNEHGYILPGLGDAGDRLFGTR</sequence>
<dbReference type="GO" id="GO:0004845">
    <property type="term" value="F:uracil phosphoribosyltransferase activity"/>
    <property type="evidence" value="ECO:0007669"/>
    <property type="project" value="UniProtKB-UniRule"/>
</dbReference>
<dbReference type="InterPro" id="IPR000836">
    <property type="entry name" value="PRTase_dom"/>
</dbReference>
<dbReference type="EC" id="2.4.2.9" evidence="3 15"/>
<feature type="binding site" evidence="15">
    <location>
        <begin position="208"/>
        <end position="210"/>
    </location>
    <ligand>
        <name>uracil</name>
        <dbReference type="ChEBI" id="CHEBI:17568"/>
    </ligand>
</feature>
<evidence type="ECO:0000256" key="2">
    <source>
        <dbReference type="ARBA" id="ARBA00009516"/>
    </source>
</evidence>
<feature type="binding site" evidence="15">
    <location>
        <position position="88"/>
    </location>
    <ligand>
        <name>5-phospho-alpha-D-ribose 1-diphosphate</name>
        <dbReference type="ChEBI" id="CHEBI:58017"/>
    </ligand>
</feature>
<dbReference type="AlphaFoldDB" id="A0A143BMX2"/>
<keyword evidence="5 15" id="KW-0328">Glycosyltransferase</keyword>
<evidence type="ECO:0000313" key="17">
    <source>
        <dbReference type="EMBL" id="AMW06417.1"/>
    </source>
</evidence>
<evidence type="ECO:0000256" key="7">
    <source>
        <dbReference type="ARBA" id="ARBA00022741"/>
    </source>
</evidence>
<evidence type="ECO:0000256" key="8">
    <source>
        <dbReference type="ARBA" id="ARBA00022842"/>
    </source>
</evidence>
<evidence type="ECO:0000256" key="6">
    <source>
        <dbReference type="ARBA" id="ARBA00022679"/>
    </source>
</evidence>
<dbReference type="PANTHER" id="PTHR32315">
    <property type="entry name" value="ADENINE PHOSPHORIBOSYLTRANSFERASE"/>
    <property type="match status" value="1"/>
</dbReference>
<evidence type="ECO:0000259" key="16">
    <source>
        <dbReference type="Pfam" id="PF14681"/>
    </source>
</evidence>
<dbReference type="STRING" id="1379270.GEMMAAP_19785"/>
<keyword evidence="6 15" id="KW-0808">Transferase</keyword>
<feature type="domain" description="Phosphoribosyltransferase" evidence="16">
    <location>
        <begin position="16"/>
        <end position="217"/>
    </location>
</feature>
<dbReference type="UniPathway" id="UPA00574">
    <property type="reaction ID" value="UER00636"/>
</dbReference>
<dbReference type="InterPro" id="IPR050054">
    <property type="entry name" value="UPRTase/APRTase"/>
</dbReference>
<dbReference type="Gene3D" id="3.40.50.2020">
    <property type="match status" value="1"/>
</dbReference>
<evidence type="ECO:0000256" key="15">
    <source>
        <dbReference type="HAMAP-Rule" id="MF_01218"/>
    </source>
</evidence>
<dbReference type="InterPro" id="IPR034332">
    <property type="entry name" value="Upp_B"/>
</dbReference>
<proteinExistence type="inferred from homology"/>
<feature type="binding site" evidence="15">
    <location>
        <begin position="140"/>
        <end position="148"/>
    </location>
    <ligand>
        <name>5-phospho-alpha-D-ribose 1-diphosphate</name>
        <dbReference type="ChEBI" id="CHEBI:58017"/>
    </ligand>
</feature>
<comment type="catalytic activity">
    <reaction evidence="11 15">
        <text>UMP + diphosphate = 5-phospho-alpha-D-ribose 1-diphosphate + uracil</text>
        <dbReference type="Rhea" id="RHEA:13017"/>
        <dbReference type="ChEBI" id="CHEBI:17568"/>
        <dbReference type="ChEBI" id="CHEBI:33019"/>
        <dbReference type="ChEBI" id="CHEBI:57865"/>
        <dbReference type="ChEBI" id="CHEBI:58017"/>
        <dbReference type="EC" id="2.4.2.9"/>
    </reaction>
</comment>
<evidence type="ECO:0000256" key="14">
    <source>
        <dbReference type="ARBA" id="ARBA00079807"/>
    </source>
</evidence>
<dbReference type="SUPFAM" id="SSF53271">
    <property type="entry name" value="PRTase-like"/>
    <property type="match status" value="1"/>
</dbReference>
<name>A0A143BMX2_9BACT</name>
<reference evidence="17 18" key="2">
    <citation type="journal article" date="2016" name="Environ. Microbiol. Rep.">
        <title>Metagenomic evidence for the presence of phototrophic Gemmatimonadetes bacteria in diverse environments.</title>
        <authorList>
            <person name="Zeng Y."/>
            <person name="Baumbach J."/>
            <person name="Barbosa E.G."/>
            <person name="Azevedo V."/>
            <person name="Zhang C."/>
            <person name="Koblizek M."/>
        </authorList>
    </citation>
    <scope>NUCLEOTIDE SEQUENCE [LARGE SCALE GENOMIC DNA]</scope>
    <source>
        <strain evidence="17 18">AP64</strain>
    </source>
</reference>
<keyword evidence="4 15" id="KW-0021">Allosteric enzyme</keyword>
<evidence type="ECO:0000256" key="3">
    <source>
        <dbReference type="ARBA" id="ARBA00011894"/>
    </source>
</evidence>
<feature type="binding site" evidence="15">
    <location>
        <position position="113"/>
    </location>
    <ligand>
        <name>5-phospho-alpha-D-ribose 1-diphosphate</name>
        <dbReference type="ChEBI" id="CHEBI:58017"/>
    </ligand>
</feature>
<comment type="function">
    <text evidence="12 15">Catalyzes the conversion of uracil and 5-phospho-alpha-D-ribose 1-diphosphate (PRPP) to UMP and diphosphate.</text>
</comment>
<evidence type="ECO:0000256" key="1">
    <source>
        <dbReference type="ARBA" id="ARBA00005180"/>
    </source>
</evidence>
<gene>
    <name evidence="15 17" type="primary">upp</name>
    <name evidence="17" type="ORF">GEMMAAP_19785</name>
</gene>
<reference evidence="17 18" key="1">
    <citation type="journal article" date="2014" name="Proc. Natl. Acad. Sci. U.S.A.">
        <title>Functional type 2 photosynthetic reaction centers found in the rare bacterial phylum Gemmatimonadetes.</title>
        <authorList>
            <person name="Zeng Y."/>
            <person name="Feng F."/>
            <person name="Medova H."/>
            <person name="Dean J."/>
            <person name="Koblizek M."/>
        </authorList>
    </citation>
    <scope>NUCLEOTIDE SEQUENCE [LARGE SCALE GENOMIC DNA]</scope>
    <source>
        <strain evidence="17 18">AP64</strain>
    </source>
</reference>
<dbReference type="Proteomes" id="UP000076404">
    <property type="component" value="Chromosome"/>
</dbReference>
<dbReference type="GO" id="GO:0006223">
    <property type="term" value="P:uracil salvage"/>
    <property type="evidence" value="ECO:0007669"/>
    <property type="project" value="InterPro"/>
</dbReference>
<comment type="pathway">
    <text evidence="1 15">Pyrimidine metabolism; UMP biosynthesis via salvage pathway; UMP from uracil: step 1/1.</text>
</comment>
<dbReference type="PANTHER" id="PTHR32315:SF4">
    <property type="entry name" value="URACIL PHOSPHORIBOSYLTRANSFERASE, CHLOROPLASTIC"/>
    <property type="match status" value="1"/>
</dbReference>
<dbReference type="HAMAP" id="MF_01218_B">
    <property type="entry name" value="Upp_B"/>
    <property type="match status" value="1"/>
</dbReference>
<evidence type="ECO:0000313" key="18">
    <source>
        <dbReference type="Proteomes" id="UP000076404"/>
    </source>
</evidence>
<keyword evidence="8 15" id="KW-0460">Magnesium</keyword>
<feature type="binding site" evidence="15">
    <location>
        <position position="203"/>
    </location>
    <ligand>
        <name>uracil</name>
        <dbReference type="ChEBI" id="CHEBI:17568"/>
    </ligand>
</feature>
<evidence type="ECO:0000256" key="12">
    <source>
        <dbReference type="ARBA" id="ARBA00056901"/>
    </source>
</evidence>
<protein>
    <recommendedName>
        <fullName evidence="13 15">Uracil phosphoribosyltransferase</fullName>
        <ecNumber evidence="3 15">2.4.2.9</ecNumber>
    </recommendedName>
    <alternativeName>
        <fullName evidence="10 15">UMP pyrophosphorylase</fullName>
    </alternativeName>
    <alternativeName>
        <fullName evidence="14 15">UPRTase</fullName>
    </alternativeName>
</protein>
<dbReference type="FunFam" id="3.40.50.2020:FF:000003">
    <property type="entry name" value="Uracil phosphoribosyltransferase"/>
    <property type="match status" value="1"/>
</dbReference>
<evidence type="ECO:0000256" key="13">
    <source>
        <dbReference type="ARBA" id="ARBA00072146"/>
    </source>
</evidence>
<dbReference type="RefSeq" id="WP_053333844.1">
    <property type="nucleotide sequence ID" value="NZ_CP011454.1"/>
</dbReference>
<dbReference type="GO" id="GO:0005525">
    <property type="term" value="F:GTP binding"/>
    <property type="evidence" value="ECO:0007669"/>
    <property type="project" value="UniProtKB-KW"/>
</dbReference>
<organism evidence="17 18">
    <name type="scientific">Gemmatimonas phototrophica</name>
    <dbReference type="NCBI Taxonomy" id="1379270"/>
    <lineage>
        <taxon>Bacteria</taxon>
        <taxon>Pseudomonadati</taxon>
        <taxon>Gemmatimonadota</taxon>
        <taxon>Gemmatimonadia</taxon>
        <taxon>Gemmatimonadales</taxon>
        <taxon>Gemmatimonadaceae</taxon>
        <taxon>Gemmatimonas</taxon>
    </lineage>
</organism>
<dbReference type="GO" id="GO:0044206">
    <property type="term" value="P:UMP salvage"/>
    <property type="evidence" value="ECO:0007669"/>
    <property type="project" value="UniProtKB-UniRule"/>
</dbReference>
<keyword evidence="18" id="KW-1185">Reference proteome</keyword>
<dbReference type="GO" id="GO:0005737">
    <property type="term" value="C:cytoplasm"/>
    <property type="evidence" value="ECO:0007669"/>
    <property type="project" value="UniProtKB-ARBA"/>
</dbReference>
<comment type="similarity">
    <text evidence="2 15">Belongs to the UPRTase family.</text>
</comment>
<keyword evidence="9 15" id="KW-0342">GTP-binding</keyword>
<evidence type="ECO:0000256" key="5">
    <source>
        <dbReference type="ARBA" id="ARBA00022676"/>
    </source>
</evidence>
<evidence type="ECO:0000256" key="11">
    <source>
        <dbReference type="ARBA" id="ARBA00052919"/>
    </source>
</evidence>
<comment type="activity regulation">
    <text evidence="15">Allosterically activated by GTP.</text>
</comment>
<accession>A0A143BMX2</accession>
<dbReference type="KEGG" id="gph:GEMMAAP_19785"/>
<dbReference type="NCBIfam" id="TIGR01091">
    <property type="entry name" value="upp"/>
    <property type="match status" value="1"/>
</dbReference>
<dbReference type="Pfam" id="PF14681">
    <property type="entry name" value="UPRTase"/>
    <property type="match status" value="1"/>
</dbReference>
<evidence type="ECO:0000256" key="4">
    <source>
        <dbReference type="ARBA" id="ARBA00022533"/>
    </source>
</evidence>
<dbReference type="InterPro" id="IPR029057">
    <property type="entry name" value="PRTase-like"/>
</dbReference>
<dbReference type="EMBL" id="CP011454">
    <property type="protein sequence ID" value="AMW06417.1"/>
    <property type="molecule type" value="Genomic_DNA"/>
</dbReference>
<evidence type="ECO:0000256" key="9">
    <source>
        <dbReference type="ARBA" id="ARBA00023134"/>
    </source>
</evidence>
<comment type="cofactor">
    <cofactor evidence="15">
        <name>Mg(2+)</name>
        <dbReference type="ChEBI" id="CHEBI:18420"/>
    </cofactor>
    <text evidence="15">Binds 1 Mg(2+) ion per subunit. The magnesium is bound as Mg-PRPP.</text>
</comment>
<dbReference type="eggNOG" id="COG0035">
    <property type="taxonomic scope" value="Bacteria"/>
</dbReference>
<feature type="binding site" evidence="15">
    <location>
        <position position="209"/>
    </location>
    <ligand>
        <name>5-phospho-alpha-D-ribose 1-diphosphate</name>
        <dbReference type="ChEBI" id="CHEBI:58017"/>
    </ligand>
</feature>
<dbReference type="CDD" id="cd06223">
    <property type="entry name" value="PRTases_typeI"/>
    <property type="match status" value="1"/>
</dbReference>
<dbReference type="NCBIfam" id="NF001097">
    <property type="entry name" value="PRK00129.1"/>
    <property type="match status" value="1"/>
</dbReference>
<dbReference type="GO" id="GO:0000287">
    <property type="term" value="F:magnesium ion binding"/>
    <property type="evidence" value="ECO:0007669"/>
    <property type="project" value="UniProtKB-UniRule"/>
</dbReference>
<evidence type="ECO:0000256" key="10">
    <source>
        <dbReference type="ARBA" id="ARBA00031082"/>
    </source>
</evidence>
<dbReference type="InterPro" id="IPR005765">
    <property type="entry name" value="UPRT"/>
</dbReference>